<evidence type="ECO:0000256" key="1">
    <source>
        <dbReference type="ARBA" id="ARBA00010574"/>
    </source>
</evidence>
<accession>A0A6A5GWY4</accession>
<dbReference type="AlphaFoldDB" id="A0A6A5GWY4"/>
<comment type="similarity">
    <text evidence="1">Belongs to the Iojap/RsfS family.</text>
</comment>
<gene>
    <name evidence="3" type="ORF">GCK72_008254</name>
</gene>
<dbReference type="PANTHER" id="PTHR21043">
    <property type="entry name" value="IOJAP SUPERFAMILY ORTHOLOG"/>
    <property type="match status" value="1"/>
</dbReference>
<evidence type="ECO:0000313" key="4">
    <source>
        <dbReference type="Proteomes" id="UP000483820"/>
    </source>
</evidence>
<dbReference type="InterPro" id="IPR043519">
    <property type="entry name" value="NT_sf"/>
</dbReference>
<dbReference type="GO" id="GO:0090071">
    <property type="term" value="P:negative regulation of ribosome biogenesis"/>
    <property type="evidence" value="ECO:0007669"/>
    <property type="project" value="TreeGrafter"/>
</dbReference>
<proteinExistence type="inferred from homology"/>
<dbReference type="Pfam" id="PF02410">
    <property type="entry name" value="RsfS"/>
    <property type="match status" value="1"/>
</dbReference>
<evidence type="ECO:0008006" key="5">
    <source>
        <dbReference type="Google" id="ProtNLM"/>
    </source>
</evidence>
<evidence type="ECO:0000256" key="2">
    <source>
        <dbReference type="SAM" id="MobiDB-lite"/>
    </source>
</evidence>
<dbReference type="PANTHER" id="PTHR21043:SF0">
    <property type="entry name" value="MITOCHONDRIAL ASSEMBLY OF RIBOSOMAL LARGE SUBUNIT PROTEIN 1"/>
    <property type="match status" value="1"/>
</dbReference>
<protein>
    <recommendedName>
        <fullName evidence="5">Ribosomal silencing factor RsfS</fullName>
    </recommendedName>
</protein>
<organism evidence="3 4">
    <name type="scientific">Caenorhabditis remanei</name>
    <name type="common">Caenorhabditis vulgaris</name>
    <dbReference type="NCBI Taxonomy" id="31234"/>
    <lineage>
        <taxon>Eukaryota</taxon>
        <taxon>Metazoa</taxon>
        <taxon>Ecdysozoa</taxon>
        <taxon>Nematoda</taxon>
        <taxon>Chromadorea</taxon>
        <taxon>Rhabditida</taxon>
        <taxon>Rhabditina</taxon>
        <taxon>Rhabditomorpha</taxon>
        <taxon>Rhabditoidea</taxon>
        <taxon>Rhabditidae</taxon>
        <taxon>Peloderinae</taxon>
        <taxon>Caenorhabditis</taxon>
    </lineage>
</organism>
<dbReference type="Proteomes" id="UP000483820">
    <property type="component" value="Chromosome III"/>
</dbReference>
<reference evidence="3 4" key="1">
    <citation type="submission" date="2019-12" db="EMBL/GenBank/DDBJ databases">
        <title>Chromosome-level assembly of the Caenorhabditis remanei genome.</title>
        <authorList>
            <person name="Teterina A.A."/>
            <person name="Willis J.H."/>
            <person name="Phillips P.C."/>
        </authorList>
    </citation>
    <scope>NUCLEOTIDE SEQUENCE [LARGE SCALE GENOMIC DNA]</scope>
    <source>
        <strain evidence="3 4">PX506</strain>
        <tissue evidence="3">Whole organism</tissue>
    </source>
</reference>
<dbReference type="KEGG" id="crq:GCK72_008254"/>
<dbReference type="EMBL" id="WUAV01000003">
    <property type="protein sequence ID" value="KAF1760008.1"/>
    <property type="molecule type" value="Genomic_DNA"/>
</dbReference>
<dbReference type="Gene3D" id="3.30.460.10">
    <property type="entry name" value="Beta Polymerase, domain 2"/>
    <property type="match status" value="1"/>
</dbReference>
<dbReference type="SUPFAM" id="SSF81301">
    <property type="entry name" value="Nucleotidyltransferase"/>
    <property type="match status" value="1"/>
</dbReference>
<dbReference type="GO" id="GO:0043023">
    <property type="term" value="F:ribosomal large subunit binding"/>
    <property type="evidence" value="ECO:0007669"/>
    <property type="project" value="TreeGrafter"/>
</dbReference>
<dbReference type="InterPro" id="IPR004394">
    <property type="entry name" value="Iojap/RsfS/C7orf30"/>
</dbReference>
<dbReference type="GeneID" id="78774604"/>
<evidence type="ECO:0000313" key="3">
    <source>
        <dbReference type="EMBL" id="KAF1760008.1"/>
    </source>
</evidence>
<sequence length="136" mass="15413">MGKFSKIKKVQQEETAKGKMEWEAAGAKDSSDDLSDESIICSVFNSRQAAAISENLRSILKIDGNTVSNGILSHVKKSTKRSNGWYVSEIDRVQIHVMSEDCREKYDLEAIWAGDDRILEEIDELKQKTLLPPQRR</sequence>
<comment type="caution">
    <text evidence="3">The sequence shown here is derived from an EMBL/GenBank/DDBJ whole genome shotgun (WGS) entry which is preliminary data.</text>
</comment>
<dbReference type="RefSeq" id="XP_053586303.1">
    <property type="nucleotide sequence ID" value="XM_053726726.1"/>
</dbReference>
<dbReference type="GO" id="GO:0017148">
    <property type="term" value="P:negative regulation of translation"/>
    <property type="evidence" value="ECO:0007669"/>
    <property type="project" value="TreeGrafter"/>
</dbReference>
<name>A0A6A5GWY4_CAERE</name>
<dbReference type="CTD" id="78774604"/>
<dbReference type="GO" id="GO:0005739">
    <property type="term" value="C:mitochondrion"/>
    <property type="evidence" value="ECO:0007669"/>
    <property type="project" value="TreeGrafter"/>
</dbReference>
<feature type="compositionally biased region" description="Basic and acidic residues" evidence="2">
    <location>
        <begin position="10"/>
        <end position="22"/>
    </location>
</feature>
<feature type="region of interest" description="Disordered" evidence="2">
    <location>
        <begin position="1"/>
        <end position="33"/>
    </location>
</feature>